<accession>A0A1I4NIZ7</accession>
<gene>
    <name evidence="4" type="ORF">SAMN05216217_101338</name>
</gene>
<reference evidence="5" key="1">
    <citation type="submission" date="2016-10" db="EMBL/GenBank/DDBJ databases">
        <authorList>
            <person name="Varghese N."/>
            <person name="Submissions S."/>
        </authorList>
    </citation>
    <scope>NUCLEOTIDE SEQUENCE [LARGE SCALE GENOMIC DNA]</scope>
    <source>
        <strain evidence="5">DSM 24213</strain>
    </source>
</reference>
<dbReference type="PRINTS" id="PR01805">
    <property type="entry name" value="VACJLIPOPROT"/>
</dbReference>
<evidence type="ECO:0000313" key="5">
    <source>
        <dbReference type="Proteomes" id="UP000243629"/>
    </source>
</evidence>
<evidence type="ECO:0000313" key="4">
    <source>
        <dbReference type="EMBL" id="SFM15143.1"/>
    </source>
</evidence>
<evidence type="ECO:0000256" key="3">
    <source>
        <dbReference type="SAM" id="SignalP"/>
    </source>
</evidence>
<dbReference type="PANTHER" id="PTHR30035">
    <property type="entry name" value="LIPOPROTEIN VACJ-RELATED"/>
    <property type="match status" value="1"/>
</dbReference>
<dbReference type="Pfam" id="PF04333">
    <property type="entry name" value="MlaA"/>
    <property type="match status" value="1"/>
</dbReference>
<feature type="signal peptide" evidence="3">
    <location>
        <begin position="1"/>
        <end position="25"/>
    </location>
</feature>
<dbReference type="OrthoDB" id="9785326at2"/>
<keyword evidence="5" id="KW-1185">Reference proteome</keyword>
<dbReference type="EMBL" id="FOUI01000001">
    <property type="protein sequence ID" value="SFM15143.1"/>
    <property type="molecule type" value="Genomic_DNA"/>
</dbReference>
<dbReference type="GO" id="GO:0016020">
    <property type="term" value="C:membrane"/>
    <property type="evidence" value="ECO:0007669"/>
    <property type="project" value="InterPro"/>
</dbReference>
<sequence length="237" mass="26032">MSFKSFSPAVMAALLVAAPLSTVHADDFAANHADPDPWEGFNRVVFSFNDTVDRFTLKPAARAYQAVTPESLSRGVSNVFGNLGEPKNLFNNLLQGKPHDAGVDLSRFLLNSTIGVLGVFDVATRMGLQRNDEDFGQTLGAWGVGSGPYLVLPLLGPSTLRDGASRVPEAAIGYSYRDQLDHVPTRNTSIAVDLVDTRADLLKQERLVMGDRYTFVRNAWLQNREFKVRDGLVEDDF</sequence>
<dbReference type="STRING" id="1720063.SAMN05216217_101338"/>
<evidence type="ECO:0000256" key="2">
    <source>
        <dbReference type="ARBA" id="ARBA00022729"/>
    </source>
</evidence>
<feature type="chain" id="PRO_5017407194" evidence="3">
    <location>
        <begin position="26"/>
        <end position="237"/>
    </location>
</feature>
<dbReference type="InterPro" id="IPR007428">
    <property type="entry name" value="MlaA"/>
</dbReference>
<name>A0A1I4NIZ7_9GAMM</name>
<evidence type="ECO:0000256" key="1">
    <source>
        <dbReference type="ARBA" id="ARBA00010634"/>
    </source>
</evidence>
<dbReference type="RefSeq" id="WP_093471779.1">
    <property type="nucleotide sequence ID" value="NZ_FOUI01000001.1"/>
</dbReference>
<organism evidence="4 5">
    <name type="scientific">Halopseudomonas yangmingensis</name>
    <dbReference type="NCBI Taxonomy" id="1720063"/>
    <lineage>
        <taxon>Bacteria</taxon>
        <taxon>Pseudomonadati</taxon>
        <taxon>Pseudomonadota</taxon>
        <taxon>Gammaproteobacteria</taxon>
        <taxon>Pseudomonadales</taxon>
        <taxon>Pseudomonadaceae</taxon>
        <taxon>Halopseudomonas</taxon>
    </lineage>
</organism>
<keyword evidence="4" id="KW-0449">Lipoprotein</keyword>
<dbReference type="GO" id="GO:0120010">
    <property type="term" value="P:intermembrane phospholipid transfer"/>
    <property type="evidence" value="ECO:0007669"/>
    <property type="project" value="TreeGrafter"/>
</dbReference>
<protein>
    <submittedName>
        <fullName evidence="4">Phospholipid-binding lipoprotein MlaA</fullName>
    </submittedName>
</protein>
<comment type="similarity">
    <text evidence="1">Belongs to the MlaA family.</text>
</comment>
<dbReference type="PANTHER" id="PTHR30035:SF3">
    <property type="entry name" value="INTERMEMBRANE PHOSPHOLIPID TRANSPORT SYSTEM LIPOPROTEIN MLAA"/>
    <property type="match status" value="1"/>
</dbReference>
<dbReference type="AlphaFoldDB" id="A0A1I4NIZ7"/>
<proteinExistence type="inferred from homology"/>
<dbReference type="Proteomes" id="UP000243629">
    <property type="component" value="Unassembled WGS sequence"/>
</dbReference>
<keyword evidence="2 3" id="KW-0732">Signal</keyword>